<dbReference type="Gene3D" id="2.70.98.10">
    <property type="match status" value="1"/>
</dbReference>
<dbReference type="Pfam" id="PF01263">
    <property type="entry name" value="Aldose_epim"/>
    <property type="match status" value="1"/>
</dbReference>
<protein>
    <submittedName>
        <fullName evidence="1">Aldose 1-epimerase</fullName>
    </submittedName>
</protein>
<gene>
    <name evidence="1" type="ORF">FPL14_20645</name>
</gene>
<keyword evidence="2" id="KW-1185">Reference proteome</keyword>
<dbReference type="EMBL" id="CP041969">
    <property type="protein sequence ID" value="QMV43316.1"/>
    <property type="molecule type" value="Genomic_DNA"/>
</dbReference>
<dbReference type="InterPro" id="IPR011013">
    <property type="entry name" value="Gal_mutarotase_sf_dom"/>
</dbReference>
<dbReference type="InterPro" id="IPR014718">
    <property type="entry name" value="GH-type_carb-bd"/>
</dbReference>
<dbReference type="GO" id="GO:0005975">
    <property type="term" value="P:carbohydrate metabolic process"/>
    <property type="evidence" value="ECO:0007669"/>
    <property type="project" value="InterPro"/>
</dbReference>
<dbReference type="InterPro" id="IPR008183">
    <property type="entry name" value="Aldose_1/G6P_1-epimerase"/>
</dbReference>
<reference evidence="1 2" key="1">
    <citation type="submission" date="2019-07" db="EMBL/GenBank/DDBJ databases">
        <authorList>
            <person name="Kim J.K."/>
            <person name="Cheong H.-M."/>
            <person name="Choi Y."/>
            <person name="Hwang K.J."/>
            <person name="Lee S."/>
            <person name="Choi C."/>
        </authorList>
    </citation>
    <scope>NUCLEOTIDE SEQUENCE [LARGE SCALE GENOMIC DNA]</scope>
    <source>
        <strain evidence="1 2">KS 22</strain>
    </source>
</reference>
<dbReference type="Proteomes" id="UP000515679">
    <property type="component" value="Chromosome"/>
</dbReference>
<evidence type="ECO:0000313" key="2">
    <source>
        <dbReference type="Proteomes" id="UP000515679"/>
    </source>
</evidence>
<dbReference type="AlphaFoldDB" id="A0A7G5C282"/>
<dbReference type="KEGG" id="cchl:FPL14_20645"/>
<name>A0A7G5C282_9BACL</name>
<proteinExistence type="predicted"/>
<accession>A0A7G5C282</accession>
<dbReference type="SUPFAM" id="SSF74650">
    <property type="entry name" value="Galactose mutarotase-like"/>
    <property type="match status" value="1"/>
</dbReference>
<dbReference type="GO" id="GO:0016853">
    <property type="term" value="F:isomerase activity"/>
    <property type="evidence" value="ECO:0007669"/>
    <property type="project" value="InterPro"/>
</dbReference>
<dbReference type="GO" id="GO:0030246">
    <property type="term" value="F:carbohydrate binding"/>
    <property type="evidence" value="ECO:0007669"/>
    <property type="project" value="InterPro"/>
</dbReference>
<organism evidence="1 2">
    <name type="scientific">Cohnella cholangitidis</name>
    <dbReference type="NCBI Taxonomy" id="2598458"/>
    <lineage>
        <taxon>Bacteria</taxon>
        <taxon>Bacillati</taxon>
        <taxon>Bacillota</taxon>
        <taxon>Bacilli</taxon>
        <taxon>Bacillales</taxon>
        <taxon>Paenibacillaceae</taxon>
        <taxon>Cohnella</taxon>
    </lineage>
</organism>
<dbReference type="CDD" id="cd01081">
    <property type="entry name" value="Aldose_epim"/>
    <property type="match status" value="1"/>
</dbReference>
<dbReference type="RefSeq" id="WP_182299550.1">
    <property type="nucleotide sequence ID" value="NZ_CP041969.1"/>
</dbReference>
<sequence length="325" mass="36134">MSRYAANRIIKDGMAVIELTDAGSDSVAEIVPEVGNNLYRFESGGRQVLVPPASVSSFKDVELADFQYGTPILFPPNRVKDGRMSYKGREYHLPLNEPPHFHLHGEICSKAWEVVETGASEERGAYAISRFRYAAHPAIMAYFPHPLTFTVTVSLREGRLEMNGTIANEGQDEAPLAFGLHPYFAIPFGNGEEIRLQVPATAEWPVTNLALVAGKPEVTAYSRSLSEGVSIADYPQLGCNLLTLAGGDSTCRMEMKDRGYTIAYRFGPEFPYVLLFRPDWSSAYSLEPYTYVTDAFNLPYEHEWTGARGIAAGETFRFSTSMWVE</sequence>
<evidence type="ECO:0000313" key="1">
    <source>
        <dbReference type="EMBL" id="QMV43316.1"/>
    </source>
</evidence>